<name>A0ABN8E1R6_9VIBR</name>
<evidence type="ECO:0000313" key="2">
    <source>
        <dbReference type="EMBL" id="CAH0537629.1"/>
    </source>
</evidence>
<sequence>MSEEKASLNAKEVTVTTLNLYNYLAPPNAFYSQDNIYTESQWQQKQSWLRAHLSQLNSDIVAFQEVFSIEELKHQMKELGYSHFVTVDSPNIEDKFIYSQPVLALASRFPITSCSPVTLSQQYLPYDAFEFSRKPIHAVIEIPSLGPIDIYVIHFKSKRLELESEASQIEVSRWNDSTYGLWMSKVQRGFEAHLLHRYIVDNKLQTNRPLMLMGDFNNSIQGDEFSCLTFSNSDKNPTLANYVLHDGWELKKPTSSRPPTHFYGAHSQVLDYILLSDEFCNQSANRLATISDYSVNDQHIVDPRLEKDLYSSDHASVTVRISLD</sequence>
<dbReference type="SUPFAM" id="SSF56219">
    <property type="entry name" value="DNase I-like"/>
    <property type="match status" value="1"/>
</dbReference>
<dbReference type="Pfam" id="PF03372">
    <property type="entry name" value="Exo_endo_phos"/>
    <property type="match status" value="1"/>
</dbReference>
<proteinExistence type="predicted"/>
<reference evidence="2" key="1">
    <citation type="submission" date="2021-11" db="EMBL/GenBank/DDBJ databases">
        <authorList>
            <person name="Rodrigo-Torres L."/>
            <person name="Arahal R. D."/>
            <person name="Lucena T."/>
        </authorList>
    </citation>
    <scope>NUCLEOTIDE SEQUENCE</scope>
    <source>
        <strain evidence="2">CECT 7928</strain>
    </source>
</reference>
<accession>A0ABN8E1R6</accession>
<dbReference type="InterPro" id="IPR051916">
    <property type="entry name" value="GPI-anchor_lipid_remodeler"/>
</dbReference>
<feature type="domain" description="Endonuclease/exonuclease/phosphatase" evidence="1">
    <location>
        <begin position="49"/>
        <end position="314"/>
    </location>
</feature>
<keyword evidence="3" id="KW-1185">Reference proteome</keyword>
<evidence type="ECO:0000259" key="1">
    <source>
        <dbReference type="Pfam" id="PF03372"/>
    </source>
</evidence>
<comment type="caution">
    <text evidence="2">The sequence shown here is derived from an EMBL/GenBank/DDBJ whole genome shotgun (WGS) entry which is preliminary data.</text>
</comment>
<protein>
    <recommendedName>
        <fullName evidence="1">Endonuclease/exonuclease/phosphatase domain-containing protein</fullName>
    </recommendedName>
</protein>
<dbReference type="Proteomes" id="UP000838748">
    <property type="component" value="Unassembled WGS sequence"/>
</dbReference>
<dbReference type="EMBL" id="CAKLDM010000001">
    <property type="protein sequence ID" value="CAH0537629.1"/>
    <property type="molecule type" value="Genomic_DNA"/>
</dbReference>
<dbReference type="PANTHER" id="PTHR14859">
    <property type="entry name" value="CALCOFLUOR WHITE HYPERSENSITIVE PROTEIN PRECURSOR"/>
    <property type="match status" value="1"/>
</dbReference>
<dbReference type="InterPro" id="IPR036691">
    <property type="entry name" value="Endo/exonu/phosph_ase_sf"/>
</dbReference>
<dbReference type="PANTHER" id="PTHR14859:SF15">
    <property type="entry name" value="ENDONUCLEASE_EXONUCLEASE_PHOSPHATASE DOMAIN-CONTAINING PROTEIN"/>
    <property type="match status" value="1"/>
</dbReference>
<dbReference type="Gene3D" id="3.60.10.10">
    <property type="entry name" value="Endonuclease/exonuclease/phosphatase"/>
    <property type="match status" value="1"/>
</dbReference>
<organism evidence="2 3">
    <name type="scientific">Vibrio marisflavi CECT 7928</name>
    <dbReference type="NCBI Taxonomy" id="634439"/>
    <lineage>
        <taxon>Bacteria</taxon>
        <taxon>Pseudomonadati</taxon>
        <taxon>Pseudomonadota</taxon>
        <taxon>Gammaproteobacteria</taxon>
        <taxon>Vibrionales</taxon>
        <taxon>Vibrionaceae</taxon>
        <taxon>Vibrio</taxon>
    </lineage>
</organism>
<gene>
    <name evidence="2" type="ORF">VMF7928_01207</name>
</gene>
<dbReference type="InterPro" id="IPR005135">
    <property type="entry name" value="Endo/exonuclease/phosphatase"/>
</dbReference>
<evidence type="ECO:0000313" key="3">
    <source>
        <dbReference type="Proteomes" id="UP000838748"/>
    </source>
</evidence>
<dbReference type="RefSeq" id="WP_237360556.1">
    <property type="nucleotide sequence ID" value="NZ_CAKLDM010000001.1"/>
</dbReference>